<dbReference type="SMART" id="SM00225">
    <property type="entry name" value="BTB"/>
    <property type="match status" value="1"/>
</dbReference>
<dbReference type="OrthoDB" id="9997739at2759"/>
<comment type="caution">
    <text evidence="3">The sequence shown here is derived from an EMBL/GenBank/DDBJ whole genome shotgun (WGS) entry which is preliminary data.</text>
</comment>
<evidence type="ECO:0000259" key="2">
    <source>
        <dbReference type="PROSITE" id="PS50097"/>
    </source>
</evidence>
<dbReference type="Proteomes" id="UP000565441">
    <property type="component" value="Unassembled WGS sequence"/>
</dbReference>
<sequence>MADTTEEQEFKQLQRHPCYYLNGGDVHFLVGNQLFRVHRYFFERESRVFREQIELPTPPGRPRQGDDESVAIVLDVPPVSFEKFLGVFYNPRYSVYDWDSDDWISILELADKWEFDEVKNLAVRELEKQEISLIPRIALYQQFKIDHMLLVPLYAKLCSRPEALDEDESNIIGMKTTVLIFRARERLRAQPSSDGGRSPLPPGLEKEDVEHTITTLLAIRTPIASPTEGRTGEAPKTSGKGKGDNGGQNPVPNRAVNKNANGRTGRPVGPVKN</sequence>
<feature type="domain" description="BTB" evidence="2">
    <location>
        <begin position="24"/>
        <end position="97"/>
    </location>
</feature>
<keyword evidence="4" id="KW-1185">Reference proteome</keyword>
<dbReference type="SUPFAM" id="SSF54695">
    <property type="entry name" value="POZ domain"/>
    <property type="match status" value="1"/>
</dbReference>
<evidence type="ECO:0000313" key="4">
    <source>
        <dbReference type="Proteomes" id="UP000565441"/>
    </source>
</evidence>
<dbReference type="CDD" id="cd18186">
    <property type="entry name" value="BTB_POZ_ZBTB_KLHL-like"/>
    <property type="match status" value="1"/>
</dbReference>
<protein>
    <recommendedName>
        <fullName evidence="2">BTB domain-containing protein</fullName>
    </recommendedName>
</protein>
<evidence type="ECO:0000313" key="3">
    <source>
        <dbReference type="EMBL" id="KAF5386030.1"/>
    </source>
</evidence>
<gene>
    <name evidence="3" type="ORF">D9615_002324</name>
</gene>
<evidence type="ECO:0000256" key="1">
    <source>
        <dbReference type="SAM" id="MobiDB-lite"/>
    </source>
</evidence>
<organism evidence="3 4">
    <name type="scientific">Tricholomella constricta</name>
    <dbReference type="NCBI Taxonomy" id="117010"/>
    <lineage>
        <taxon>Eukaryota</taxon>
        <taxon>Fungi</taxon>
        <taxon>Dikarya</taxon>
        <taxon>Basidiomycota</taxon>
        <taxon>Agaricomycotina</taxon>
        <taxon>Agaricomycetes</taxon>
        <taxon>Agaricomycetidae</taxon>
        <taxon>Agaricales</taxon>
        <taxon>Tricholomatineae</taxon>
        <taxon>Lyophyllaceae</taxon>
        <taxon>Tricholomella</taxon>
    </lineage>
</organism>
<name>A0A8H5M986_9AGAR</name>
<dbReference type="Pfam" id="PF00651">
    <property type="entry name" value="BTB"/>
    <property type="match status" value="1"/>
</dbReference>
<dbReference type="InterPro" id="IPR000210">
    <property type="entry name" value="BTB/POZ_dom"/>
</dbReference>
<feature type="compositionally biased region" description="Polar residues" evidence="1">
    <location>
        <begin position="247"/>
        <end position="262"/>
    </location>
</feature>
<dbReference type="EMBL" id="JAACJP010000003">
    <property type="protein sequence ID" value="KAF5386030.1"/>
    <property type="molecule type" value="Genomic_DNA"/>
</dbReference>
<dbReference type="Gene3D" id="3.30.710.10">
    <property type="entry name" value="Potassium Channel Kv1.1, Chain A"/>
    <property type="match status" value="1"/>
</dbReference>
<feature type="region of interest" description="Disordered" evidence="1">
    <location>
        <begin position="218"/>
        <end position="273"/>
    </location>
</feature>
<proteinExistence type="predicted"/>
<dbReference type="InterPro" id="IPR011333">
    <property type="entry name" value="SKP1/BTB/POZ_sf"/>
</dbReference>
<accession>A0A8H5M986</accession>
<dbReference type="AlphaFoldDB" id="A0A8H5M986"/>
<reference evidence="3 4" key="1">
    <citation type="journal article" date="2020" name="ISME J.">
        <title>Uncovering the hidden diversity of litter-decomposition mechanisms in mushroom-forming fungi.</title>
        <authorList>
            <person name="Floudas D."/>
            <person name="Bentzer J."/>
            <person name="Ahren D."/>
            <person name="Johansson T."/>
            <person name="Persson P."/>
            <person name="Tunlid A."/>
        </authorList>
    </citation>
    <scope>NUCLEOTIDE SEQUENCE [LARGE SCALE GENOMIC DNA]</scope>
    <source>
        <strain evidence="3 4">CBS 661.87</strain>
    </source>
</reference>
<dbReference type="PROSITE" id="PS50097">
    <property type="entry name" value="BTB"/>
    <property type="match status" value="1"/>
</dbReference>